<feature type="region of interest" description="Disordered" evidence="6">
    <location>
        <begin position="302"/>
        <end position="373"/>
    </location>
</feature>
<dbReference type="PANTHER" id="PTHR33048:SF47">
    <property type="entry name" value="INTEGRAL MEMBRANE PROTEIN-RELATED"/>
    <property type="match status" value="1"/>
</dbReference>
<evidence type="ECO:0000256" key="7">
    <source>
        <dbReference type="SAM" id="Phobius"/>
    </source>
</evidence>
<comment type="caution">
    <text evidence="9">The sequence shown here is derived from an EMBL/GenBank/DDBJ whole genome shotgun (WGS) entry which is preliminary data.</text>
</comment>
<feature type="compositionally biased region" description="Polar residues" evidence="6">
    <location>
        <begin position="302"/>
        <end position="313"/>
    </location>
</feature>
<feature type="compositionally biased region" description="Basic and acidic residues" evidence="6">
    <location>
        <begin position="348"/>
        <end position="359"/>
    </location>
</feature>
<feature type="compositionally biased region" description="Polar residues" evidence="6">
    <location>
        <begin position="332"/>
        <end position="341"/>
    </location>
</feature>
<protein>
    <recommendedName>
        <fullName evidence="8">Rhodopsin domain-containing protein</fullName>
    </recommendedName>
</protein>
<evidence type="ECO:0000256" key="6">
    <source>
        <dbReference type="SAM" id="MobiDB-lite"/>
    </source>
</evidence>
<reference evidence="9 10" key="1">
    <citation type="submission" date="2024-03" db="EMBL/GenBank/DDBJ databases">
        <title>A high-quality draft genome sequence of Diaporthe vaccinii, a causative agent of upright dieback and viscid rot disease in cranberry plants.</title>
        <authorList>
            <person name="Sarrasin M."/>
            <person name="Lang B.F."/>
            <person name="Burger G."/>
        </authorList>
    </citation>
    <scope>NUCLEOTIDE SEQUENCE [LARGE SCALE GENOMIC DNA]</scope>
    <source>
        <strain evidence="9 10">IS7</strain>
    </source>
</reference>
<dbReference type="InterPro" id="IPR052337">
    <property type="entry name" value="SAT4-like"/>
</dbReference>
<evidence type="ECO:0000256" key="2">
    <source>
        <dbReference type="ARBA" id="ARBA00022692"/>
    </source>
</evidence>
<dbReference type="InterPro" id="IPR049326">
    <property type="entry name" value="Rhodopsin_dom_fungi"/>
</dbReference>
<evidence type="ECO:0000256" key="3">
    <source>
        <dbReference type="ARBA" id="ARBA00022989"/>
    </source>
</evidence>
<accession>A0ABR4EZ59</accession>
<feature type="transmembrane region" description="Helical" evidence="7">
    <location>
        <begin position="15"/>
        <end position="37"/>
    </location>
</feature>
<organism evidence="9 10">
    <name type="scientific">Diaporthe vaccinii</name>
    <dbReference type="NCBI Taxonomy" id="105482"/>
    <lineage>
        <taxon>Eukaryota</taxon>
        <taxon>Fungi</taxon>
        <taxon>Dikarya</taxon>
        <taxon>Ascomycota</taxon>
        <taxon>Pezizomycotina</taxon>
        <taxon>Sordariomycetes</taxon>
        <taxon>Sordariomycetidae</taxon>
        <taxon>Diaporthales</taxon>
        <taxon>Diaporthaceae</taxon>
        <taxon>Diaporthe</taxon>
        <taxon>Diaporthe eres species complex</taxon>
    </lineage>
</organism>
<keyword evidence="10" id="KW-1185">Reference proteome</keyword>
<feature type="domain" description="Rhodopsin" evidence="8">
    <location>
        <begin position="33"/>
        <end position="273"/>
    </location>
</feature>
<feature type="transmembrane region" description="Helical" evidence="7">
    <location>
        <begin position="170"/>
        <end position="197"/>
    </location>
</feature>
<comment type="similarity">
    <text evidence="5">Belongs to the SAT4 family.</text>
</comment>
<comment type="subcellular location">
    <subcellularLocation>
        <location evidence="1">Membrane</location>
        <topology evidence="1">Multi-pass membrane protein</topology>
    </subcellularLocation>
</comment>
<keyword evidence="4 7" id="KW-0472">Membrane</keyword>
<feature type="transmembrane region" description="Helical" evidence="7">
    <location>
        <begin position="93"/>
        <end position="116"/>
    </location>
</feature>
<keyword evidence="2 7" id="KW-0812">Transmembrane</keyword>
<dbReference type="Proteomes" id="UP001600888">
    <property type="component" value="Unassembled WGS sequence"/>
</dbReference>
<dbReference type="PANTHER" id="PTHR33048">
    <property type="entry name" value="PTH11-LIKE INTEGRAL MEMBRANE PROTEIN (AFU_ORTHOLOGUE AFUA_5G11245)"/>
    <property type="match status" value="1"/>
</dbReference>
<keyword evidence="3 7" id="KW-1133">Transmembrane helix</keyword>
<feature type="transmembrane region" description="Helical" evidence="7">
    <location>
        <begin position="49"/>
        <end position="73"/>
    </location>
</feature>
<evidence type="ECO:0000313" key="9">
    <source>
        <dbReference type="EMBL" id="KAL2287729.1"/>
    </source>
</evidence>
<evidence type="ECO:0000313" key="10">
    <source>
        <dbReference type="Proteomes" id="UP001600888"/>
    </source>
</evidence>
<proteinExistence type="inferred from homology"/>
<feature type="compositionally biased region" description="Polar residues" evidence="6">
    <location>
        <begin position="361"/>
        <end position="373"/>
    </location>
</feature>
<feature type="transmembrane region" description="Helical" evidence="7">
    <location>
        <begin position="128"/>
        <end position="150"/>
    </location>
</feature>
<evidence type="ECO:0000256" key="4">
    <source>
        <dbReference type="ARBA" id="ARBA00023136"/>
    </source>
</evidence>
<name>A0ABR4EZ59_9PEZI</name>
<evidence type="ECO:0000259" key="8">
    <source>
        <dbReference type="Pfam" id="PF20684"/>
    </source>
</evidence>
<gene>
    <name evidence="9" type="ORF">FJTKL_05088</name>
</gene>
<evidence type="ECO:0000256" key="5">
    <source>
        <dbReference type="ARBA" id="ARBA00038359"/>
    </source>
</evidence>
<evidence type="ECO:0000256" key="1">
    <source>
        <dbReference type="ARBA" id="ARBA00004141"/>
    </source>
</evidence>
<sequence length="373" mass="41596">MSSISDLPTSSLQKAGIALEVLFPLLSLITVSLRVYARLITKNFGWDDTLIIVAMVLAVGLAVTAIFAMRTMYIGIHYWNVPLDSNYKRGFVWTYAMGVIYMPILSIVKISVLLFILRFSGVKSGVRYVVWGNGIFNLLLMISVFFVMLFDCVPFAKNWDSTLDGYCVDVGKFSLASSIFAIVTDVIAIALPFYIFWSLNMSMRKKLGLMLIFSVGLLSVAFSCIRLYYIMEMYATTDADPDSNYSITFTFSAIEVNLAIIAASIPALWPLVRGRVGKSTTAASSTFNVTRRYTKHQQGWIRTNDQNESSGTHNDQDGIDLNDMRGDRMIQTHISRGSLPNDSDEEILPDRGHRKEEGSIVKTTQISYSVSSG</sequence>
<dbReference type="Pfam" id="PF20684">
    <property type="entry name" value="Fung_rhodopsin"/>
    <property type="match status" value="1"/>
</dbReference>
<dbReference type="EMBL" id="JBAWTH010000019">
    <property type="protein sequence ID" value="KAL2287729.1"/>
    <property type="molecule type" value="Genomic_DNA"/>
</dbReference>
<feature type="transmembrane region" description="Helical" evidence="7">
    <location>
        <begin position="209"/>
        <end position="229"/>
    </location>
</feature>
<feature type="transmembrane region" description="Helical" evidence="7">
    <location>
        <begin position="249"/>
        <end position="269"/>
    </location>
</feature>